<dbReference type="InterPro" id="IPR050680">
    <property type="entry name" value="YpeA/RimI_acetyltransf"/>
</dbReference>
<reference evidence="4" key="1">
    <citation type="submission" date="2015-09" db="EMBL/GenBank/DDBJ databases">
        <authorList>
            <consortium name="Pathogen Informatics"/>
        </authorList>
    </citation>
    <scope>NUCLEOTIDE SEQUENCE</scope>
    <source>
        <strain evidence="4">2789STDY5834896</strain>
    </source>
</reference>
<accession>A0A1C6IPT2</accession>
<dbReference type="PANTHER" id="PTHR43420">
    <property type="entry name" value="ACETYLTRANSFERASE"/>
    <property type="match status" value="1"/>
</dbReference>
<evidence type="ECO:0000256" key="1">
    <source>
        <dbReference type="ARBA" id="ARBA00022679"/>
    </source>
</evidence>
<dbReference type="AlphaFoldDB" id="A0A1C6IPT2"/>
<evidence type="ECO:0000259" key="3">
    <source>
        <dbReference type="PROSITE" id="PS51186"/>
    </source>
</evidence>
<dbReference type="InterPro" id="IPR016181">
    <property type="entry name" value="Acyl_CoA_acyltransferase"/>
</dbReference>
<protein>
    <submittedName>
        <fullName evidence="4">Predicted acetyltransferase involved in intracellular survival and related acetyltransferases</fullName>
    </submittedName>
</protein>
<dbReference type="Gene3D" id="3.40.630.30">
    <property type="match status" value="1"/>
</dbReference>
<dbReference type="EMBL" id="FMHG01000001">
    <property type="protein sequence ID" value="SCJ71345.1"/>
    <property type="molecule type" value="Genomic_DNA"/>
</dbReference>
<evidence type="ECO:0000313" key="4">
    <source>
        <dbReference type="EMBL" id="SCJ71345.1"/>
    </source>
</evidence>
<dbReference type="Pfam" id="PF13527">
    <property type="entry name" value="Acetyltransf_9"/>
    <property type="match status" value="1"/>
</dbReference>
<evidence type="ECO:0000256" key="2">
    <source>
        <dbReference type="ARBA" id="ARBA00023315"/>
    </source>
</evidence>
<dbReference type="InterPro" id="IPR000182">
    <property type="entry name" value="GNAT_dom"/>
</dbReference>
<dbReference type="PROSITE" id="PS51186">
    <property type="entry name" value="GNAT"/>
    <property type="match status" value="1"/>
</dbReference>
<gene>
    <name evidence="4" type="ORF">SAMEA3545359_01574</name>
</gene>
<sequence>MQHTLQTSIRQSTALRRSFMKLARRTFDIAFDSWYKAGYWTDRYIPYVLADGGRVVANVSVNTMDIVWQKKTRHYIQLGTVMTDPAYRGQGLARRLLERALADWDDDNAAVYLFANDSVLDFYPKFGFVRCPQYQYALPVTAAPSSFHQLDMSRTKSVRLLQRCYQAGNPCAQLTWKNNFGLLMFYCLGPMKNSVYYSPQLDVVCIAAQDGDTLYCFDIFGPASLPLPELLPQLAGPATTTAVLGFTPDDTAGMTAAPITDGDTLFIRGGGEDLFTGQQRMFPILSHA</sequence>
<dbReference type="CDD" id="cd04301">
    <property type="entry name" value="NAT_SF"/>
    <property type="match status" value="1"/>
</dbReference>
<keyword evidence="1 4" id="KW-0808">Transferase</keyword>
<name>A0A1C6IPT2_9FIRM</name>
<feature type="domain" description="N-acetyltransferase" evidence="3">
    <location>
        <begin position="7"/>
        <end position="157"/>
    </location>
</feature>
<keyword evidence="2" id="KW-0012">Acyltransferase</keyword>
<dbReference type="SUPFAM" id="SSF55729">
    <property type="entry name" value="Acyl-CoA N-acyltransferases (Nat)"/>
    <property type="match status" value="1"/>
</dbReference>
<proteinExistence type="predicted"/>
<organism evidence="4">
    <name type="scientific">uncultured Anaerotruncus sp</name>
    <dbReference type="NCBI Taxonomy" id="905011"/>
    <lineage>
        <taxon>Bacteria</taxon>
        <taxon>Bacillati</taxon>
        <taxon>Bacillota</taxon>
        <taxon>Clostridia</taxon>
        <taxon>Eubacteriales</taxon>
        <taxon>Oscillospiraceae</taxon>
        <taxon>Anaerotruncus</taxon>
        <taxon>environmental samples</taxon>
    </lineage>
</organism>
<dbReference type="GO" id="GO:0016747">
    <property type="term" value="F:acyltransferase activity, transferring groups other than amino-acyl groups"/>
    <property type="evidence" value="ECO:0007669"/>
    <property type="project" value="InterPro"/>
</dbReference>
<dbReference type="PANTHER" id="PTHR43420:SF31">
    <property type="entry name" value="ACETYLTRANSFERASE"/>
    <property type="match status" value="1"/>
</dbReference>